<organism evidence="9 10">
    <name type="scientific">Bemisia tabaci</name>
    <name type="common">Sweetpotato whitefly</name>
    <name type="synonym">Aleurodes tabaci</name>
    <dbReference type="NCBI Taxonomy" id="7038"/>
    <lineage>
        <taxon>Eukaryota</taxon>
        <taxon>Metazoa</taxon>
        <taxon>Ecdysozoa</taxon>
        <taxon>Arthropoda</taxon>
        <taxon>Hexapoda</taxon>
        <taxon>Insecta</taxon>
        <taxon>Pterygota</taxon>
        <taxon>Neoptera</taxon>
        <taxon>Paraneoptera</taxon>
        <taxon>Hemiptera</taxon>
        <taxon>Sternorrhyncha</taxon>
        <taxon>Aleyrodoidea</taxon>
        <taxon>Aleyrodidae</taxon>
        <taxon>Aleyrodinae</taxon>
        <taxon>Bemisia</taxon>
    </lineage>
</organism>
<dbReference type="InterPro" id="IPR036691">
    <property type="entry name" value="Endo/exonu/phosph_ase_sf"/>
</dbReference>
<dbReference type="AlphaFoldDB" id="A0A9P0EZY3"/>
<dbReference type="PANTHER" id="PTHR47039:SF1">
    <property type="entry name" value="INOSITOL POLYPHOSPHATE 5-PHOSPHATASE E"/>
    <property type="match status" value="1"/>
</dbReference>
<feature type="domain" description="Inositol polyphosphate-related phosphatase" evidence="8">
    <location>
        <begin position="286"/>
        <end position="599"/>
    </location>
</feature>
<keyword evidence="5" id="KW-0966">Cell projection</keyword>
<dbReference type="Gene3D" id="3.60.10.10">
    <property type="entry name" value="Endonuclease/exonuclease/phosphatase"/>
    <property type="match status" value="1"/>
</dbReference>
<feature type="region of interest" description="Disordered" evidence="7">
    <location>
        <begin position="204"/>
        <end position="234"/>
    </location>
</feature>
<dbReference type="EC" id="3.1.3.36" evidence="2"/>
<dbReference type="FunFam" id="3.60.10.10:FF:000039">
    <property type="entry name" value="72 kDa inositol polyphosphate 5-phosphatase"/>
    <property type="match status" value="1"/>
</dbReference>
<feature type="compositionally biased region" description="Low complexity" evidence="7">
    <location>
        <begin position="34"/>
        <end position="59"/>
    </location>
</feature>
<reference evidence="9" key="1">
    <citation type="submission" date="2021-12" db="EMBL/GenBank/DDBJ databases">
        <authorList>
            <person name="King R."/>
        </authorList>
    </citation>
    <scope>NUCLEOTIDE SEQUENCE</scope>
</reference>
<dbReference type="SMART" id="SM00128">
    <property type="entry name" value="IPPc"/>
    <property type="match status" value="1"/>
</dbReference>
<evidence type="ECO:0000256" key="1">
    <source>
        <dbReference type="ARBA" id="ARBA00004138"/>
    </source>
</evidence>
<evidence type="ECO:0000256" key="5">
    <source>
        <dbReference type="ARBA" id="ARBA00023273"/>
    </source>
</evidence>
<dbReference type="EMBL" id="OU963863">
    <property type="protein sequence ID" value="CAH0383897.1"/>
    <property type="molecule type" value="Genomic_DNA"/>
</dbReference>
<keyword evidence="10" id="KW-1185">Reference proteome</keyword>
<dbReference type="InterPro" id="IPR053321">
    <property type="entry name" value="IPP-5-Phosphatase_Type_IV"/>
</dbReference>
<accession>A0A9P0EZY3</accession>
<evidence type="ECO:0000259" key="8">
    <source>
        <dbReference type="SMART" id="SM00128"/>
    </source>
</evidence>
<feature type="compositionally biased region" description="Low complexity" evidence="7">
    <location>
        <begin position="150"/>
        <end position="165"/>
    </location>
</feature>
<comment type="subcellular location">
    <subcellularLocation>
        <location evidence="1">Cell projection</location>
        <location evidence="1">Cilium</location>
    </subcellularLocation>
</comment>
<dbReference type="GO" id="GO:0005929">
    <property type="term" value="C:cilium"/>
    <property type="evidence" value="ECO:0007669"/>
    <property type="project" value="UniProtKB-SubCell"/>
</dbReference>
<evidence type="ECO:0000313" key="9">
    <source>
        <dbReference type="EMBL" id="CAH0383897.1"/>
    </source>
</evidence>
<feature type="region of interest" description="Disordered" evidence="7">
    <location>
        <begin position="27"/>
        <end position="73"/>
    </location>
</feature>
<dbReference type="SUPFAM" id="SSF56219">
    <property type="entry name" value="DNase I-like"/>
    <property type="match status" value="1"/>
</dbReference>
<dbReference type="InterPro" id="IPR000300">
    <property type="entry name" value="IPPc"/>
</dbReference>
<gene>
    <name evidence="9" type="ORF">BEMITA_LOCUS3293</name>
</gene>
<dbReference type="Proteomes" id="UP001152759">
    <property type="component" value="Chromosome 2"/>
</dbReference>
<feature type="region of interest" description="Disordered" evidence="7">
    <location>
        <begin position="150"/>
        <end position="169"/>
    </location>
</feature>
<dbReference type="PANTHER" id="PTHR47039">
    <property type="entry name" value="INOSITOL POLYPHOSPHATE 5-PHOSPHATASE E"/>
    <property type="match status" value="1"/>
</dbReference>
<evidence type="ECO:0000256" key="2">
    <source>
        <dbReference type="ARBA" id="ARBA00013044"/>
    </source>
</evidence>
<keyword evidence="3" id="KW-0378">Hydrolase</keyword>
<evidence type="ECO:0000313" key="10">
    <source>
        <dbReference type="Proteomes" id="UP001152759"/>
    </source>
</evidence>
<dbReference type="GO" id="GO:0004439">
    <property type="term" value="F:phosphatidylinositol-4,5-bisphosphate 5-phosphatase activity"/>
    <property type="evidence" value="ECO:0007669"/>
    <property type="project" value="UniProtKB-EC"/>
</dbReference>
<sequence length="638" mass="70904">MSDNCASPRSKKKQLSKLCSLLIAKKKRVGCAHSSSSETAMESSKSVPSDNSSPSSPSFKSKETPSEVPEKLETSTNVSLCCAMTEPNRTSLSLKAKINGEKDKSVYHKAVDQYEIRSKNVIKVHHHRSLSLGKSDSKLTSNDSIKINKSLESPELSPVSPSHSVDQPSIQRKLLGSKSSIENIFPSNSSTDLRQSCDWNCQKKRDKKKLGKSRPSSIAVIGRDAENSDTKSNASTESLVKKTLIAAHVLNLVPAVKVKGRNYLHGRVSINSLLGPVELDKALLNREIKIYIGTWNMNGQAPPSELNEMFLPDFITYLPDIVVVGTQESYPERFEWEVGVQETIGPSHVLLHSTALGTLHLAVYIRRELIWFVSVPEDSSISVRPGTAFRTKGAVAICFSLFGTSLLFVTSHLTAHAEKVKERIQDVKRIVKSLELPKNLPCRHKNKDVTQNFDYIFWCGDLNFRLLQSRDNVMQWIQEQNFPLTSPSKSPLADQLTNNIIDGTIFQGFEEGPITFPPTYKYDPGTQNFDTSAKQRTPSYTDRILFKSRKMTGSLHSFSNGPMLTEKIECLAYYSVPSICTSDHKPVWGLYKCLIRPGIDTIPLAAGLFNRDVYLEAVKRRATAISKCDGSSTVCSIQ</sequence>
<protein>
    <recommendedName>
        <fullName evidence="2">phosphoinositide 5-phosphatase</fullName>
        <ecNumber evidence="2">3.1.3.36</ecNumber>
    </recommendedName>
    <alternativeName>
        <fullName evidence="6">Phosphatidylinositol 4,5-bisphosphate 5-phosphatase</fullName>
    </alternativeName>
</protein>
<feature type="compositionally biased region" description="Basic and acidic residues" evidence="7">
    <location>
        <begin position="60"/>
        <end position="73"/>
    </location>
</feature>
<evidence type="ECO:0000256" key="3">
    <source>
        <dbReference type="ARBA" id="ARBA00022801"/>
    </source>
</evidence>
<dbReference type="Pfam" id="PF22669">
    <property type="entry name" value="Exo_endo_phos2"/>
    <property type="match status" value="1"/>
</dbReference>
<proteinExistence type="predicted"/>
<name>A0A9P0EZY3_BEMTA</name>
<keyword evidence="4" id="KW-0443">Lipid metabolism</keyword>
<evidence type="ECO:0000256" key="7">
    <source>
        <dbReference type="SAM" id="MobiDB-lite"/>
    </source>
</evidence>
<evidence type="ECO:0000256" key="4">
    <source>
        <dbReference type="ARBA" id="ARBA00023098"/>
    </source>
</evidence>
<dbReference type="GO" id="GO:0046856">
    <property type="term" value="P:phosphatidylinositol dephosphorylation"/>
    <property type="evidence" value="ECO:0007669"/>
    <property type="project" value="InterPro"/>
</dbReference>
<evidence type="ECO:0000256" key="6">
    <source>
        <dbReference type="ARBA" id="ARBA00075837"/>
    </source>
</evidence>